<evidence type="ECO:0000259" key="6">
    <source>
        <dbReference type="SMART" id="SM00385"/>
    </source>
</evidence>
<feature type="domain" description="Cyclin C-terminal" evidence="7">
    <location>
        <begin position="168"/>
        <end position="290"/>
    </location>
</feature>
<name>A0A6P6ANK4_DURZI</name>
<evidence type="ECO:0000256" key="1">
    <source>
        <dbReference type="ARBA" id="ARBA00009065"/>
    </source>
</evidence>
<dbReference type="Pfam" id="PF02984">
    <property type="entry name" value="Cyclin_C"/>
    <property type="match status" value="1"/>
</dbReference>
<dbReference type="InterPro" id="IPR039361">
    <property type="entry name" value="Cyclin"/>
</dbReference>
<dbReference type="PANTHER" id="PTHR10177">
    <property type="entry name" value="CYCLINS"/>
    <property type="match status" value="1"/>
</dbReference>
<evidence type="ECO:0000259" key="7">
    <source>
        <dbReference type="SMART" id="SM01332"/>
    </source>
</evidence>
<dbReference type="OrthoDB" id="306099at2759"/>
<evidence type="ECO:0000256" key="2">
    <source>
        <dbReference type="ARBA" id="ARBA00022618"/>
    </source>
</evidence>
<dbReference type="AlphaFoldDB" id="A0A6P6ANK4"/>
<dbReference type="InterPro" id="IPR013763">
    <property type="entry name" value="Cyclin-like_dom"/>
</dbReference>
<dbReference type="SUPFAM" id="SSF47954">
    <property type="entry name" value="Cyclin-like"/>
    <property type="match status" value="2"/>
</dbReference>
<feature type="domain" description="Cyclin-like" evidence="6">
    <location>
        <begin position="73"/>
        <end position="159"/>
    </location>
</feature>
<dbReference type="Proteomes" id="UP000515121">
    <property type="component" value="Unplaced"/>
</dbReference>
<sequence>MDGDASLSGLLCLESKSFLKEKDELLVDENYIAVYDEECMQMLFDREMSFGLKKNEPLVFGNFFKYARLEAITWILKKREVFGFRFQTAYLSVIYFDKFLSKKSIDSEKSWTMQLLSMACLSLAAKMEEIKVPLLSELQTEEFNFESKVIQRMELLVLNTLEWRMSSITPFAFLPFFITRMSKKSPSDHFMSRTVQLILAIMREINLMEHRPSVIAAAATLRTLDQRLTRKTLECTMNSVSYCGFLEIEDVFTCYNLMQKLEIEIHNFPKSVNSPDISPTHLRAINVLDDSSSSAAVCTKRKRLTFNKSDNDHDIPNEKRLC</sequence>
<dbReference type="KEGG" id="dzi:111311341"/>
<dbReference type="InterPro" id="IPR048258">
    <property type="entry name" value="Cyclins_cyclin-box"/>
</dbReference>
<dbReference type="FunFam" id="1.10.472.10:FF:000069">
    <property type="entry name" value="Cyclin-D5-1"/>
    <property type="match status" value="1"/>
</dbReference>
<dbReference type="SMART" id="SM00385">
    <property type="entry name" value="CYCLIN"/>
    <property type="match status" value="1"/>
</dbReference>
<organism evidence="8 9">
    <name type="scientific">Durio zibethinus</name>
    <name type="common">Durian</name>
    <dbReference type="NCBI Taxonomy" id="66656"/>
    <lineage>
        <taxon>Eukaryota</taxon>
        <taxon>Viridiplantae</taxon>
        <taxon>Streptophyta</taxon>
        <taxon>Embryophyta</taxon>
        <taxon>Tracheophyta</taxon>
        <taxon>Spermatophyta</taxon>
        <taxon>Magnoliopsida</taxon>
        <taxon>eudicotyledons</taxon>
        <taxon>Gunneridae</taxon>
        <taxon>Pentapetalae</taxon>
        <taxon>rosids</taxon>
        <taxon>malvids</taxon>
        <taxon>Malvales</taxon>
        <taxon>Malvaceae</taxon>
        <taxon>Helicteroideae</taxon>
        <taxon>Durio</taxon>
    </lineage>
</organism>
<dbReference type="Pfam" id="PF00134">
    <property type="entry name" value="Cyclin_N"/>
    <property type="match status" value="1"/>
</dbReference>
<gene>
    <name evidence="9" type="primary">LOC111311341</name>
</gene>
<keyword evidence="4" id="KW-0131">Cell cycle</keyword>
<comment type="similarity">
    <text evidence="1">Belongs to the cyclin family. Cyclin D subfamily.</text>
</comment>
<accession>A0A6P6ANK4</accession>
<dbReference type="InterPro" id="IPR004367">
    <property type="entry name" value="Cyclin_C-dom"/>
</dbReference>
<protein>
    <submittedName>
        <fullName evidence="9">Cyclin-D5-1-like</fullName>
    </submittedName>
</protein>
<reference evidence="9" key="1">
    <citation type="submission" date="2025-08" db="UniProtKB">
        <authorList>
            <consortium name="RefSeq"/>
        </authorList>
    </citation>
    <scope>IDENTIFICATION</scope>
    <source>
        <tissue evidence="9">Fruit stalk</tissue>
    </source>
</reference>
<keyword evidence="2" id="KW-0132">Cell division</keyword>
<dbReference type="CDD" id="cd20544">
    <property type="entry name" value="CYCLIN_AtCycD-like_rpt2"/>
    <property type="match status" value="1"/>
</dbReference>
<evidence type="ECO:0000313" key="8">
    <source>
        <dbReference type="Proteomes" id="UP000515121"/>
    </source>
</evidence>
<evidence type="ECO:0000313" key="9">
    <source>
        <dbReference type="RefSeq" id="XP_022766451.1"/>
    </source>
</evidence>
<dbReference type="RefSeq" id="XP_022766451.1">
    <property type="nucleotide sequence ID" value="XM_022910716.1"/>
</dbReference>
<dbReference type="PROSITE" id="PS00292">
    <property type="entry name" value="CYCLINS"/>
    <property type="match status" value="1"/>
</dbReference>
<dbReference type="Gene3D" id="1.10.472.10">
    <property type="entry name" value="Cyclin-like"/>
    <property type="match status" value="2"/>
</dbReference>
<keyword evidence="8" id="KW-1185">Reference proteome</keyword>
<dbReference type="InterPro" id="IPR006671">
    <property type="entry name" value="Cyclin_N"/>
</dbReference>
<dbReference type="SMART" id="SM01332">
    <property type="entry name" value="Cyclin_C"/>
    <property type="match status" value="1"/>
</dbReference>
<proteinExistence type="inferred from homology"/>
<dbReference type="GeneID" id="111311341"/>
<dbReference type="InterPro" id="IPR036915">
    <property type="entry name" value="Cyclin-like_sf"/>
</dbReference>
<evidence type="ECO:0000256" key="3">
    <source>
        <dbReference type="ARBA" id="ARBA00023127"/>
    </source>
</evidence>
<dbReference type="CDD" id="cd20543">
    <property type="entry name" value="CYCLIN_AtCycD-like_rpt1"/>
    <property type="match status" value="1"/>
</dbReference>
<dbReference type="GO" id="GO:0051301">
    <property type="term" value="P:cell division"/>
    <property type="evidence" value="ECO:0007669"/>
    <property type="project" value="UniProtKB-KW"/>
</dbReference>
<evidence type="ECO:0000256" key="4">
    <source>
        <dbReference type="ARBA" id="ARBA00023306"/>
    </source>
</evidence>
<evidence type="ECO:0000256" key="5">
    <source>
        <dbReference type="RuleBase" id="RU000383"/>
    </source>
</evidence>
<dbReference type="FunFam" id="1.10.472.10:FF:000219">
    <property type="entry name" value="Cyclin-D5-1"/>
    <property type="match status" value="1"/>
</dbReference>
<keyword evidence="3 5" id="KW-0195">Cyclin</keyword>